<sequence length="226" mass="26900">MQVYHVVKKELKELKSPYTFLDGDVYVVETDNILWVWIGKRSYADDKAVGAWAAKVIEEKNKKLEIKTIMQGDEPPEFLDIIEFEVKRGDTPGFLKHIDIKVKKDFRLLHIEQNEKGEVITKEIPIEYKLFESDDAFVLDFYDEIYIWIGKDCQVKEKYEAGKIARQLEVERKRIPIVYVIEEGDEPEGFRDMITKMAWRDAALELRNDDKKEDSSKKKKWWQFWK</sequence>
<dbReference type="InterPro" id="IPR007123">
    <property type="entry name" value="Gelsolin-like_dom"/>
</dbReference>
<gene>
    <name evidence="3" type="ORF">K9W45_09505</name>
</gene>
<evidence type="ECO:0000313" key="3">
    <source>
        <dbReference type="EMBL" id="UJG40071.1"/>
    </source>
</evidence>
<dbReference type="InterPro" id="IPR007122">
    <property type="entry name" value="Villin/Gelsolin"/>
</dbReference>
<dbReference type="SUPFAM" id="SSF55753">
    <property type="entry name" value="Actin depolymerizing proteins"/>
    <property type="match status" value="2"/>
</dbReference>
<dbReference type="PANTHER" id="PTHR11977:SF51">
    <property type="entry name" value="PROTEIN FLIGHTLESS-1 HOMOLOG"/>
    <property type="match status" value="1"/>
</dbReference>
<dbReference type="EMBL" id="CP084166">
    <property type="protein sequence ID" value="UJG40071.1"/>
    <property type="molecule type" value="Genomic_DNA"/>
</dbReference>
<feature type="domain" description="Gelsolin-like" evidence="2">
    <location>
        <begin position="20"/>
        <end position="79"/>
    </location>
</feature>
<organism evidence="3">
    <name type="scientific">Candidatus Heimdallarchaeum aukensis</name>
    <dbReference type="NCBI Taxonomy" id="2876573"/>
    <lineage>
        <taxon>Archaea</taxon>
        <taxon>Promethearchaeati</taxon>
        <taxon>Candidatus Heimdallarchaeota</taxon>
        <taxon>Candidatus Heimdallarchaeia (ex Rinke et al. 2021) (nom. nud.)</taxon>
        <taxon>Candidatus Heimdallarchaeales</taxon>
        <taxon>Candidatus Heimdallarchaeaceae</taxon>
        <taxon>Candidatus Heimdallarchaeum</taxon>
    </lineage>
</organism>
<evidence type="ECO:0000259" key="2">
    <source>
        <dbReference type="Pfam" id="PF00626"/>
    </source>
</evidence>
<dbReference type="Pfam" id="PF00626">
    <property type="entry name" value="Gelsolin"/>
    <property type="match status" value="2"/>
</dbReference>
<reference evidence="3" key="1">
    <citation type="journal article" date="2022" name="Nat. Microbiol.">
        <title>Unique mobile elements and scalable gene flow at the prokaryote-eukaryote boundary revealed by circularized Asgard archaea genomes.</title>
        <authorList>
            <person name="Wu F."/>
            <person name="Speth D.R."/>
            <person name="Philosof A."/>
            <person name="Cremiere A."/>
            <person name="Narayanan A."/>
            <person name="Barco R.A."/>
            <person name="Connon S.A."/>
            <person name="Amend J.P."/>
            <person name="Antoshechkin I.A."/>
            <person name="Orphan V.J."/>
        </authorList>
    </citation>
    <scope>NUCLEOTIDE SEQUENCE</scope>
    <source>
        <strain evidence="3">PM71</strain>
    </source>
</reference>
<dbReference type="GO" id="GO:0051015">
    <property type="term" value="F:actin filament binding"/>
    <property type="evidence" value="ECO:0007669"/>
    <property type="project" value="InterPro"/>
</dbReference>
<dbReference type="InterPro" id="IPR029006">
    <property type="entry name" value="ADF-H/Gelsolin-like_dom_sf"/>
</dbReference>
<evidence type="ECO:0000256" key="1">
    <source>
        <dbReference type="ARBA" id="ARBA00022737"/>
    </source>
</evidence>
<protein>
    <recommendedName>
        <fullName evidence="2">Gelsolin-like domain-containing protein</fullName>
    </recommendedName>
</protein>
<dbReference type="SMART" id="SM00262">
    <property type="entry name" value="GEL"/>
    <property type="match status" value="2"/>
</dbReference>
<dbReference type="Proteomes" id="UP001201020">
    <property type="component" value="Chromosome"/>
</dbReference>
<dbReference type="PANTHER" id="PTHR11977">
    <property type="entry name" value="VILLIN"/>
    <property type="match status" value="1"/>
</dbReference>
<keyword evidence="1" id="KW-0677">Repeat</keyword>
<proteinExistence type="predicted"/>
<name>A0A9Y1BJP0_9ARCH</name>
<dbReference type="Gene3D" id="3.40.20.10">
    <property type="entry name" value="Severin"/>
    <property type="match status" value="2"/>
</dbReference>
<accession>A0A9Y1BJP0</accession>
<feature type="domain" description="Gelsolin-like" evidence="2">
    <location>
        <begin position="122"/>
        <end position="191"/>
    </location>
</feature>
<dbReference type="AlphaFoldDB" id="A0A9Y1BJP0"/>